<keyword evidence="2" id="KW-1185">Reference proteome</keyword>
<dbReference type="KEGG" id="luo:HHL09_09300"/>
<dbReference type="AlphaFoldDB" id="A0A858RHS0"/>
<protein>
    <submittedName>
        <fullName evidence="1">Uncharacterized protein</fullName>
    </submittedName>
</protein>
<proteinExistence type="predicted"/>
<dbReference type="Proteomes" id="UP000501812">
    <property type="component" value="Chromosome"/>
</dbReference>
<accession>A0A858RHS0</accession>
<organism evidence="1 2">
    <name type="scientific">Luteolibacter luteus</name>
    <dbReference type="NCBI Taxonomy" id="2728835"/>
    <lineage>
        <taxon>Bacteria</taxon>
        <taxon>Pseudomonadati</taxon>
        <taxon>Verrucomicrobiota</taxon>
        <taxon>Verrucomicrobiia</taxon>
        <taxon>Verrucomicrobiales</taxon>
        <taxon>Verrucomicrobiaceae</taxon>
        <taxon>Luteolibacter</taxon>
    </lineage>
</organism>
<name>A0A858RHS0_9BACT</name>
<evidence type="ECO:0000313" key="2">
    <source>
        <dbReference type="Proteomes" id="UP000501812"/>
    </source>
</evidence>
<gene>
    <name evidence="1" type="ORF">HHL09_09300</name>
</gene>
<dbReference type="RefSeq" id="WP_169454282.1">
    <property type="nucleotide sequence ID" value="NZ_CP051774.1"/>
</dbReference>
<evidence type="ECO:0000313" key="1">
    <source>
        <dbReference type="EMBL" id="QJE95969.1"/>
    </source>
</evidence>
<dbReference type="EMBL" id="CP051774">
    <property type="protein sequence ID" value="QJE95969.1"/>
    <property type="molecule type" value="Genomic_DNA"/>
</dbReference>
<sequence>MPAEIYIKPHRRGDNWRGIPSIGPILIDSAQPERPLTRVRMQFRKSNVAHFTIDSNGSGDAPAVIVNATTWEAMIPEVKGLSLPAGTYDFDIEYYAGEDTTPETYHFGFFKVTLDSTRP</sequence>
<reference evidence="1 2" key="1">
    <citation type="submission" date="2020-04" db="EMBL/GenBank/DDBJ databases">
        <title>Luteolibacter sp. G-1-1-1 isolated from soil.</title>
        <authorList>
            <person name="Dahal R.H."/>
        </authorList>
    </citation>
    <scope>NUCLEOTIDE SEQUENCE [LARGE SCALE GENOMIC DNA]</scope>
    <source>
        <strain evidence="1 2">G-1-1-1</strain>
    </source>
</reference>